<organism evidence="3 5">
    <name type="scientific">Medicago truncatula</name>
    <name type="common">Barrel medic</name>
    <name type="synonym">Medicago tribuloides</name>
    <dbReference type="NCBI Taxonomy" id="3880"/>
    <lineage>
        <taxon>Eukaryota</taxon>
        <taxon>Viridiplantae</taxon>
        <taxon>Streptophyta</taxon>
        <taxon>Embryophyta</taxon>
        <taxon>Tracheophyta</taxon>
        <taxon>Spermatophyta</taxon>
        <taxon>Magnoliopsida</taxon>
        <taxon>eudicotyledons</taxon>
        <taxon>Gunneridae</taxon>
        <taxon>Pentapetalae</taxon>
        <taxon>rosids</taxon>
        <taxon>fabids</taxon>
        <taxon>Fabales</taxon>
        <taxon>Fabaceae</taxon>
        <taxon>Papilionoideae</taxon>
        <taxon>50 kb inversion clade</taxon>
        <taxon>NPAAA clade</taxon>
        <taxon>Hologalegina</taxon>
        <taxon>IRL clade</taxon>
        <taxon>Trifolieae</taxon>
        <taxon>Medicago</taxon>
    </lineage>
</organism>
<feature type="signal peptide" evidence="2">
    <location>
        <begin position="1"/>
        <end position="20"/>
    </location>
</feature>
<name>A0A072VB42_MEDTR</name>
<dbReference type="Pfam" id="PF12609">
    <property type="entry name" value="DUF3774"/>
    <property type="match status" value="1"/>
</dbReference>
<evidence type="ECO:0000256" key="1">
    <source>
        <dbReference type="SAM" id="MobiDB-lite"/>
    </source>
</evidence>
<reference evidence="3 5" key="2">
    <citation type="journal article" date="2014" name="BMC Genomics">
        <title>An improved genome release (version Mt4.0) for the model legume Medicago truncatula.</title>
        <authorList>
            <person name="Tang H."/>
            <person name="Krishnakumar V."/>
            <person name="Bidwell S."/>
            <person name="Rosen B."/>
            <person name="Chan A."/>
            <person name="Zhou S."/>
            <person name="Gentzbittel L."/>
            <person name="Childs K.L."/>
            <person name="Yandell M."/>
            <person name="Gundlach H."/>
            <person name="Mayer K.F."/>
            <person name="Schwartz D.C."/>
            <person name="Town C.D."/>
        </authorList>
    </citation>
    <scope>GENOME REANNOTATION</scope>
    <source>
        <strain evidence="3">A17</strain>
        <strain evidence="4 5">cv. Jemalong A17</strain>
    </source>
</reference>
<protein>
    <submittedName>
        <fullName evidence="3">Wound-responsive family protein</fullName>
    </submittedName>
</protein>
<dbReference type="AlphaFoldDB" id="A0A072VB42"/>
<dbReference type="EnsemblPlants" id="KEH38821">
    <property type="protein sequence ID" value="KEH38821"/>
    <property type="gene ID" value="MTR_2g081155"/>
</dbReference>
<dbReference type="EMBL" id="CM001218">
    <property type="protein sequence ID" value="KEH38821.1"/>
    <property type="molecule type" value="Genomic_DNA"/>
</dbReference>
<dbReference type="KEGG" id="mtr:25487410"/>
<dbReference type="OrthoDB" id="691528at2759"/>
<dbReference type="PANTHER" id="PTHR33090">
    <property type="entry name" value="DUF3774 DOMAIN PROTEIN-RELATED"/>
    <property type="match status" value="1"/>
</dbReference>
<feature type="chain" id="PRO_5014500547" evidence="2">
    <location>
        <begin position="21"/>
        <end position="87"/>
    </location>
</feature>
<evidence type="ECO:0000313" key="5">
    <source>
        <dbReference type="Proteomes" id="UP000002051"/>
    </source>
</evidence>
<dbReference type="STRING" id="3880.A0A072VB42"/>
<reference evidence="3 5" key="1">
    <citation type="journal article" date="2011" name="Nature">
        <title>The Medicago genome provides insight into the evolution of rhizobial symbioses.</title>
        <authorList>
            <person name="Young N.D."/>
            <person name="Debelle F."/>
            <person name="Oldroyd G.E."/>
            <person name="Geurts R."/>
            <person name="Cannon S.B."/>
            <person name="Udvardi M.K."/>
            <person name="Benedito V.A."/>
            <person name="Mayer K.F."/>
            <person name="Gouzy J."/>
            <person name="Schoof H."/>
            <person name="Van de Peer Y."/>
            <person name="Proost S."/>
            <person name="Cook D.R."/>
            <person name="Meyers B.C."/>
            <person name="Spannagl M."/>
            <person name="Cheung F."/>
            <person name="De Mita S."/>
            <person name="Krishnakumar V."/>
            <person name="Gundlach H."/>
            <person name="Zhou S."/>
            <person name="Mudge J."/>
            <person name="Bharti A.K."/>
            <person name="Murray J.D."/>
            <person name="Naoumkina M.A."/>
            <person name="Rosen B."/>
            <person name="Silverstein K.A."/>
            <person name="Tang H."/>
            <person name="Rombauts S."/>
            <person name="Zhao P.X."/>
            <person name="Zhou P."/>
            <person name="Barbe V."/>
            <person name="Bardou P."/>
            <person name="Bechner M."/>
            <person name="Bellec A."/>
            <person name="Berger A."/>
            <person name="Berges H."/>
            <person name="Bidwell S."/>
            <person name="Bisseling T."/>
            <person name="Choisne N."/>
            <person name="Couloux A."/>
            <person name="Denny R."/>
            <person name="Deshpande S."/>
            <person name="Dai X."/>
            <person name="Doyle J.J."/>
            <person name="Dudez A.M."/>
            <person name="Farmer A.D."/>
            <person name="Fouteau S."/>
            <person name="Franken C."/>
            <person name="Gibelin C."/>
            <person name="Gish J."/>
            <person name="Goldstein S."/>
            <person name="Gonzalez A.J."/>
            <person name="Green P.J."/>
            <person name="Hallab A."/>
            <person name="Hartog M."/>
            <person name="Hua A."/>
            <person name="Humphray S.J."/>
            <person name="Jeong D.H."/>
            <person name="Jing Y."/>
            <person name="Jocker A."/>
            <person name="Kenton S.M."/>
            <person name="Kim D.J."/>
            <person name="Klee K."/>
            <person name="Lai H."/>
            <person name="Lang C."/>
            <person name="Lin S."/>
            <person name="Macmil S.L."/>
            <person name="Magdelenat G."/>
            <person name="Matthews L."/>
            <person name="McCorrison J."/>
            <person name="Monaghan E.L."/>
            <person name="Mun J.H."/>
            <person name="Najar F.Z."/>
            <person name="Nicholson C."/>
            <person name="Noirot C."/>
            <person name="O'Bleness M."/>
            <person name="Paule C.R."/>
            <person name="Poulain J."/>
            <person name="Prion F."/>
            <person name="Qin B."/>
            <person name="Qu C."/>
            <person name="Retzel E.F."/>
            <person name="Riddle C."/>
            <person name="Sallet E."/>
            <person name="Samain S."/>
            <person name="Samson N."/>
            <person name="Sanders I."/>
            <person name="Saurat O."/>
            <person name="Scarpelli C."/>
            <person name="Schiex T."/>
            <person name="Segurens B."/>
            <person name="Severin A.J."/>
            <person name="Sherrier D.J."/>
            <person name="Shi R."/>
            <person name="Sims S."/>
            <person name="Singer S.R."/>
            <person name="Sinharoy S."/>
            <person name="Sterck L."/>
            <person name="Viollet A."/>
            <person name="Wang B.B."/>
            <person name="Wang K."/>
            <person name="Wang M."/>
            <person name="Wang X."/>
            <person name="Warfsmann J."/>
            <person name="Weissenbach J."/>
            <person name="White D.D."/>
            <person name="White J.D."/>
            <person name="Wiley G.B."/>
            <person name="Wincker P."/>
            <person name="Xing Y."/>
            <person name="Yang L."/>
            <person name="Yao Z."/>
            <person name="Ying F."/>
            <person name="Zhai J."/>
            <person name="Zhou L."/>
            <person name="Zuber A."/>
            <person name="Denarie J."/>
            <person name="Dixon R.A."/>
            <person name="May G.D."/>
            <person name="Schwartz D.C."/>
            <person name="Rogers J."/>
            <person name="Quetier F."/>
            <person name="Town C.D."/>
            <person name="Roe B.A."/>
        </authorList>
    </citation>
    <scope>NUCLEOTIDE SEQUENCE [LARGE SCALE GENOMIC DNA]</scope>
    <source>
        <strain evidence="3">A17</strain>
        <strain evidence="4 5">cv. Jemalong A17</strain>
    </source>
</reference>
<feature type="compositionally biased region" description="Low complexity" evidence="1">
    <location>
        <begin position="50"/>
        <end position="61"/>
    </location>
</feature>
<evidence type="ECO:0000313" key="3">
    <source>
        <dbReference type="EMBL" id="KEH38821.1"/>
    </source>
</evidence>
<gene>
    <name evidence="4" type="primary">25487410</name>
    <name evidence="3" type="ordered locus">MTR_2g081155</name>
</gene>
<accession>A0A072VB42</accession>
<dbReference type="HOGENOM" id="CLU_164353_0_0_1"/>
<dbReference type="InterPro" id="IPR022251">
    <property type="entry name" value="DUF3774_wound-induced"/>
</dbReference>
<sequence>MSATTKAWIVVASSIGAVEALKDQLGICRWNYAFRSMQQHVNTRSPYTQAKNLSNSANASNKGKRNKEESMKKVMDLNCWGPPTIRF</sequence>
<keyword evidence="2" id="KW-0732">Signal</keyword>
<dbReference type="Proteomes" id="UP000002051">
    <property type="component" value="Chromosome 2"/>
</dbReference>
<evidence type="ECO:0000313" key="4">
    <source>
        <dbReference type="EnsemblPlants" id="KEH38821"/>
    </source>
</evidence>
<feature type="region of interest" description="Disordered" evidence="1">
    <location>
        <begin position="43"/>
        <end position="73"/>
    </location>
</feature>
<proteinExistence type="predicted"/>
<keyword evidence="5" id="KW-1185">Reference proteome</keyword>
<evidence type="ECO:0000256" key="2">
    <source>
        <dbReference type="SAM" id="SignalP"/>
    </source>
</evidence>
<reference evidence="4" key="3">
    <citation type="submission" date="2015-04" db="UniProtKB">
        <authorList>
            <consortium name="EnsemblPlants"/>
        </authorList>
    </citation>
    <scope>IDENTIFICATION</scope>
    <source>
        <strain evidence="4">cv. Jemalong A17</strain>
    </source>
</reference>